<organism evidence="1 2">
    <name type="scientific">Rufibacter latericius</name>
    <dbReference type="NCBI Taxonomy" id="2487040"/>
    <lineage>
        <taxon>Bacteria</taxon>
        <taxon>Pseudomonadati</taxon>
        <taxon>Bacteroidota</taxon>
        <taxon>Cytophagia</taxon>
        <taxon>Cytophagales</taxon>
        <taxon>Hymenobacteraceae</taxon>
        <taxon>Rufibacter</taxon>
    </lineage>
</organism>
<gene>
    <name evidence="1" type="ORF">EFB08_10540</name>
</gene>
<dbReference type="EMBL" id="RJJD01000005">
    <property type="protein sequence ID" value="RNI26905.1"/>
    <property type="molecule type" value="Genomic_DNA"/>
</dbReference>
<reference evidence="1 2" key="1">
    <citation type="submission" date="2018-11" db="EMBL/GenBank/DDBJ databases">
        <title>Rufibacter latericius sp. nov., isolated from water in Baiyang Lake.</title>
        <authorList>
            <person name="Yang Y."/>
        </authorList>
    </citation>
    <scope>NUCLEOTIDE SEQUENCE [LARGE SCALE GENOMIC DNA]</scope>
    <source>
        <strain evidence="1 2">R-22-1c-1</strain>
    </source>
</reference>
<dbReference type="AlphaFoldDB" id="A0A3M9MNX8"/>
<proteinExistence type="predicted"/>
<dbReference type="Proteomes" id="UP000272117">
    <property type="component" value="Unassembled WGS sequence"/>
</dbReference>
<protein>
    <submittedName>
        <fullName evidence="1">Uncharacterized protein</fullName>
    </submittedName>
</protein>
<evidence type="ECO:0000313" key="1">
    <source>
        <dbReference type="EMBL" id="RNI26905.1"/>
    </source>
</evidence>
<accession>A0A3M9MNX8</accession>
<name>A0A3M9MNX8_9BACT</name>
<keyword evidence="2" id="KW-1185">Reference proteome</keyword>
<sequence length="61" mass="7379">MTKREYWSEVSDIMKRLDRELNQLEMESGRKFKSLVAIAEEQPNRLGYRLIIKKKKPRNIL</sequence>
<dbReference type="RefSeq" id="WP_123126912.1">
    <property type="nucleotide sequence ID" value="NZ_RJJD01000005.1"/>
</dbReference>
<evidence type="ECO:0000313" key="2">
    <source>
        <dbReference type="Proteomes" id="UP000272117"/>
    </source>
</evidence>
<comment type="caution">
    <text evidence="1">The sequence shown here is derived from an EMBL/GenBank/DDBJ whole genome shotgun (WGS) entry which is preliminary data.</text>
</comment>